<dbReference type="InterPro" id="IPR015046">
    <property type="entry name" value="LciA_Immunity-like"/>
</dbReference>
<proteinExistence type="predicted"/>
<gene>
    <name evidence="2" type="ORF">FYJ62_00435</name>
</gene>
<dbReference type="Proteomes" id="UP000438120">
    <property type="component" value="Unassembled WGS sequence"/>
</dbReference>
<dbReference type="RefSeq" id="WP_154546822.1">
    <property type="nucleotide sequence ID" value="NZ_VUMX01000001.1"/>
</dbReference>
<organism evidence="2 3">
    <name type="scientific">Lactobacillus porci</name>
    <dbReference type="NCBI Taxonomy" id="2012477"/>
    <lineage>
        <taxon>Bacteria</taxon>
        <taxon>Bacillati</taxon>
        <taxon>Bacillota</taxon>
        <taxon>Bacilli</taxon>
        <taxon>Lactobacillales</taxon>
        <taxon>Lactobacillaceae</taxon>
        <taxon>Lactobacillus</taxon>
    </lineage>
</organism>
<evidence type="ECO:0000313" key="3">
    <source>
        <dbReference type="Proteomes" id="UP000438120"/>
    </source>
</evidence>
<comment type="caution">
    <text evidence="2">The sequence shown here is derived from an EMBL/GenBank/DDBJ whole genome shotgun (WGS) entry which is preliminary data.</text>
</comment>
<accession>A0A6A8MAF5</accession>
<dbReference type="InterPro" id="IPR023130">
    <property type="entry name" value="Ta0600-like_sf"/>
</dbReference>
<evidence type="ECO:0000256" key="1">
    <source>
        <dbReference type="ARBA" id="ARBA00023025"/>
    </source>
</evidence>
<keyword evidence="1" id="KW-0079">Bacteriocin immunity</keyword>
<evidence type="ECO:0000313" key="2">
    <source>
        <dbReference type="EMBL" id="MST86156.1"/>
    </source>
</evidence>
<keyword evidence="3" id="KW-1185">Reference proteome</keyword>
<protein>
    <submittedName>
        <fullName evidence="2">Bacteriocin immunity protein</fullName>
    </submittedName>
</protein>
<dbReference type="GO" id="GO:0030153">
    <property type="term" value="P:bacteriocin immunity"/>
    <property type="evidence" value="ECO:0007669"/>
    <property type="project" value="UniProtKB-KW"/>
</dbReference>
<dbReference type="Gene3D" id="1.20.1440.50">
    <property type="entry name" value="Ta0600-like"/>
    <property type="match status" value="1"/>
</dbReference>
<dbReference type="AlphaFoldDB" id="A0A6A8MAF5"/>
<sequence length="87" mass="9672">MLFHKKKLSKENERFKALLDEVLADPAVGRIPALGNLLRMAAKRIAMNEPVAGVAANLTVNIRANYPQSQLPKSVKDLQAELTKYEN</sequence>
<dbReference type="SUPFAM" id="SSF109797">
    <property type="entry name" value="Bacteriocin immunity protein-like"/>
    <property type="match status" value="1"/>
</dbReference>
<dbReference type="Pfam" id="PF08951">
    <property type="entry name" value="EntA_Immun"/>
    <property type="match status" value="1"/>
</dbReference>
<reference evidence="2 3" key="1">
    <citation type="submission" date="2019-08" db="EMBL/GenBank/DDBJ databases">
        <title>In-depth cultivation of the pig gut microbiome towards novel bacterial diversity and tailored functional studies.</title>
        <authorList>
            <person name="Wylensek D."/>
            <person name="Hitch T.C.A."/>
            <person name="Clavel T."/>
        </authorList>
    </citation>
    <scope>NUCLEOTIDE SEQUENCE [LARGE SCALE GENOMIC DNA]</scope>
    <source>
        <strain evidence="2 3">Bifido-178-WT-2B</strain>
    </source>
</reference>
<name>A0A6A8MAF5_9LACO</name>
<dbReference type="EMBL" id="VUMX01000001">
    <property type="protein sequence ID" value="MST86156.1"/>
    <property type="molecule type" value="Genomic_DNA"/>
</dbReference>